<dbReference type="Proteomes" id="UP001165423">
    <property type="component" value="Unassembled WGS sequence"/>
</dbReference>
<gene>
    <name evidence="1" type="ORF">MQC88_01370</name>
</gene>
<dbReference type="InterPro" id="IPR014519">
    <property type="entry name" value="UCP024492"/>
</dbReference>
<dbReference type="InterPro" id="IPR007438">
    <property type="entry name" value="DUF488"/>
</dbReference>
<comment type="caution">
    <text evidence="1">The sequence shown here is derived from an EMBL/GenBank/DDBJ whole genome shotgun (WGS) entry which is preliminary data.</text>
</comment>
<dbReference type="RefSeq" id="WP_243318533.1">
    <property type="nucleotide sequence ID" value="NZ_JALGCL010000001.1"/>
</dbReference>
<sequence>MQVHAGERAGGGPYHGTLWTIGHSTREWDQFLALLRPPAIECLVDVRRFAGSRRNPQYSPLAMAPALQAAGIDYLPMPEFGGRRAPRPDSGNGAWRVAAFRGYADYMATAEFALARERLMSLGRQRHCAVMCAEAVWWRCHRRLIADDFSARGWEVLHLLAPGKTQPHPPNPDARMVDGVLRYPAAGDGQRALF</sequence>
<dbReference type="PANTHER" id="PTHR39337:SF1">
    <property type="entry name" value="BLR5642 PROTEIN"/>
    <property type="match status" value="1"/>
</dbReference>
<reference evidence="1 2" key="1">
    <citation type="submission" date="2022-03" db="EMBL/GenBank/DDBJ databases">
        <title>Luteimonas soily sp. nov., a novel bacterium isolated from the soil.</title>
        <authorList>
            <person name="Zhang X."/>
        </authorList>
    </citation>
    <scope>NUCLEOTIDE SEQUENCE [LARGE SCALE GENOMIC DNA]</scope>
    <source>
        <strain evidence="1 2">50</strain>
    </source>
</reference>
<organism evidence="1 2">
    <name type="scientific">Cognatiluteimonas sedimenti</name>
    <dbReference type="NCBI Taxonomy" id="2927791"/>
    <lineage>
        <taxon>Bacteria</taxon>
        <taxon>Pseudomonadati</taxon>
        <taxon>Pseudomonadota</taxon>
        <taxon>Gammaproteobacteria</taxon>
        <taxon>Lysobacterales</taxon>
        <taxon>Lysobacteraceae</taxon>
        <taxon>Cognatiluteimonas</taxon>
    </lineage>
</organism>
<evidence type="ECO:0000313" key="2">
    <source>
        <dbReference type="Proteomes" id="UP001165423"/>
    </source>
</evidence>
<accession>A0ABT0A0V6</accession>
<name>A0ABT0A0V6_9GAMM</name>
<evidence type="ECO:0000313" key="1">
    <source>
        <dbReference type="EMBL" id="MCJ0824622.1"/>
    </source>
</evidence>
<dbReference type="PANTHER" id="PTHR39337">
    <property type="entry name" value="BLR5642 PROTEIN"/>
    <property type="match status" value="1"/>
</dbReference>
<protein>
    <submittedName>
        <fullName evidence="1">DUF488 domain-containing protein</fullName>
    </submittedName>
</protein>
<proteinExistence type="predicted"/>
<dbReference type="EMBL" id="JALGCL010000001">
    <property type="protein sequence ID" value="MCJ0824622.1"/>
    <property type="molecule type" value="Genomic_DNA"/>
</dbReference>
<dbReference type="Pfam" id="PF04343">
    <property type="entry name" value="DUF488"/>
    <property type="match status" value="1"/>
</dbReference>
<keyword evidence="2" id="KW-1185">Reference proteome</keyword>
<dbReference type="PIRSF" id="PIRSF024492">
    <property type="entry name" value="UCP024492"/>
    <property type="match status" value="1"/>
</dbReference>